<evidence type="ECO:0000256" key="3">
    <source>
        <dbReference type="ARBA" id="ARBA00022827"/>
    </source>
</evidence>
<keyword evidence="8" id="KW-1185">Reference proteome</keyword>
<gene>
    <name evidence="7" type="ORF">CPLU01_14964</name>
</gene>
<dbReference type="Pfam" id="PF01565">
    <property type="entry name" value="FAD_binding_4"/>
    <property type="match status" value="1"/>
</dbReference>
<keyword evidence="3" id="KW-0274">FAD</keyword>
<dbReference type="PROSITE" id="PS51387">
    <property type="entry name" value="FAD_PCMH"/>
    <property type="match status" value="1"/>
</dbReference>
<evidence type="ECO:0000256" key="4">
    <source>
        <dbReference type="ARBA" id="ARBA00023002"/>
    </source>
</evidence>
<organism evidence="7 8">
    <name type="scientific">Colletotrichum plurivorum</name>
    <dbReference type="NCBI Taxonomy" id="2175906"/>
    <lineage>
        <taxon>Eukaryota</taxon>
        <taxon>Fungi</taxon>
        <taxon>Dikarya</taxon>
        <taxon>Ascomycota</taxon>
        <taxon>Pezizomycotina</taxon>
        <taxon>Sordariomycetes</taxon>
        <taxon>Hypocreomycetidae</taxon>
        <taxon>Glomerellales</taxon>
        <taxon>Glomerellaceae</taxon>
        <taxon>Colletotrichum</taxon>
        <taxon>Colletotrichum orchidearum species complex</taxon>
    </lineage>
</organism>
<dbReference type="InterPro" id="IPR016166">
    <property type="entry name" value="FAD-bd_PCMH"/>
</dbReference>
<accession>A0A8H6MWZ4</accession>
<dbReference type="EMBL" id="WIGO01000444">
    <property type="protein sequence ID" value="KAF6812119.1"/>
    <property type="molecule type" value="Genomic_DNA"/>
</dbReference>
<keyword evidence="4" id="KW-0560">Oxidoreductase</keyword>
<keyword evidence="2" id="KW-0285">Flavoprotein</keyword>
<evidence type="ECO:0000256" key="1">
    <source>
        <dbReference type="ARBA" id="ARBA00005466"/>
    </source>
</evidence>
<dbReference type="Proteomes" id="UP000654918">
    <property type="component" value="Unassembled WGS sequence"/>
</dbReference>
<dbReference type="InterPro" id="IPR016169">
    <property type="entry name" value="FAD-bd_PCMH_sub2"/>
</dbReference>
<name>A0A8H6MWZ4_9PEZI</name>
<dbReference type="InterPro" id="IPR036318">
    <property type="entry name" value="FAD-bd_PCMH-like_sf"/>
</dbReference>
<dbReference type="SUPFAM" id="SSF56176">
    <property type="entry name" value="FAD-binding/transporter-associated domain-like"/>
    <property type="match status" value="1"/>
</dbReference>
<comment type="similarity">
    <text evidence="1">Belongs to the oxygen-dependent FAD-linked oxidoreductase family.</text>
</comment>
<dbReference type="GO" id="GO:0016491">
    <property type="term" value="F:oxidoreductase activity"/>
    <property type="evidence" value="ECO:0007669"/>
    <property type="project" value="UniProtKB-KW"/>
</dbReference>
<dbReference type="GO" id="GO:0071949">
    <property type="term" value="F:FAD binding"/>
    <property type="evidence" value="ECO:0007669"/>
    <property type="project" value="InterPro"/>
</dbReference>
<proteinExistence type="inferred from homology"/>
<evidence type="ECO:0000313" key="8">
    <source>
        <dbReference type="Proteomes" id="UP000654918"/>
    </source>
</evidence>
<dbReference type="Gene3D" id="3.30.465.10">
    <property type="match status" value="1"/>
</dbReference>
<dbReference type="Gene3D" id="3.40.462.20">
    <property type="match status" value="1"/>
</dbReference>
<feature type="domain" description="FAD-binding PCMH-type" evidence="6">
    <location>
        <begin position="101"/>
        <end position="272"/>
    </location>
</feature>
<dbReference type="InterPro" id="IPR006094">
    <property type="entry name" value="Oxid_FAD_bind_N"/>
</dbReference>
<dbReference type="PANTHER" id="PTHR42973:SF34">
    <property type="entry name" value="FAD BINDING DOMAIN PROTEIN (AFU_ORTHOLOGUE AFUA_3G02770)"/>
    <property type="match status" value="1"/>
</dbReference>
<comment type="caution">
    <text evidence="7">The sequence shown here is derived from an EMBL/GenBank/DDBJ whole genome shotgun (WGS) entry which is preliminary data.</text>
</comment>
<evidence type="ECO:0000313" key="7">
    <source>
        <dbReference type="EMBL" id="KAF6812119.1"/>
    </source>
</evidence>
<dbReference type="InterPro" id="IPR050416">
    <property type="entry name" value="FAD-linked_Oxidoreductase"/>
</dbReference>
<sequence>MHAPKLLLTAAWAASQVFTVTAQDQVVLETPEFDLAEALLKYNVALSDLPGLSGVNNVTAETGCPIACDALKFLYGDEAVETRDETAYAEFVGSYWSANQASVKPYCVFKPEKPEGVSVLVLLSRLTQCPFAAKSGGHAAMAGASGSDGGITLSFVNMKDIKLSDDKQIASVQPGNIWGDVFAYLTKFDVTVIGGRLFNIGVGGLTTGGGISYFSNQHGWACDNVESYDVVTATGAIVRASATEHSDLFWALRGGGNNFGLVVNFNLKTIRLEGGKMWGGARTYMPDHFDEVAAAFHNLIVNSEDDTKAGMWHVYGYYNKTSFAIPTLYYAEPNGGEAAIWNEFNAIPAAVDATQDRIVAEFAAEGMTQSPPGLREVYYVISTKADLELQKFARDLYFEDVLAVADIPGIVPMMPLQGITVPQLKKMQENGGNALGLEVEDGPLYIIQLSIWWYREKDDEAVYSFASNLLRKISDEAKRRGLYNDYLYMNYASQYQDVVASYGEENKARLKGISEKYDPKQVFQKLQPGYFKLDRAPIPDSEYFSF</sequence>
<keyword evidence="5" id="KW-0732">Signal</keyword>
<evidence type="ECO:0000259" key="6">
    <source>
        <dbReference type="PROSITE" id="PS51387"/>
    </source>
</evidence>
<dbReference type="PANTHER" id="PTHR42973">
    <property type="entry name" value="BINDING OXIDOREDUCTASE, PUTATIVE (AFU_ORTHOLOGUE AFUA_1G17690)-RELATED"/>
    <property type="match status" value="1"/>
</dbReference>
<dbReference type="AlphaFoldDB" id="A0A8H6MWZ4"/>
<evidence type="ECO:0000256" key="2">
    <source>
        <dbReference type="ARBA" id="ARBA00022630"/>
    </source>
</evidence>
<evidence type="ECO:0000256" key="5">
    <source>
        <dbReference type="SAM" id="SignalP"/>
    </source>
</evidence>
<feature type="chain" id="PRO_5034347806" evidence="5">
    <location>
        <begin position="23"/>
        <end position="546"/>
    </location>
</feature>
<reference evidence="7" key="1">
    <citation type="journal article" date="2020" name="Phytopathology">
        <title>Genome Sequence Resources of Colletotrichum truncatum, C. plurivorum, C. musicola, and C. sojae: Four Species Pathogenic to Soybean (Glycine max).</title>
        <authorList>
            <person name="Rogerio F."/>
            <person name="Boufleur T.R."/>
            <person name="Ciampi-Guillardi M."/>
            <person name="Sukno S.A."/>
            <person name="Thon M.R."/>
            <person name="Massola Junior N.S."/>
            <person name="Baroncelli R."/>
        </authorList>
    </citation>
    <scope>NUCLEOTIDE SEQUENCE</scope>
    <source>
        <strain evidence="7">LFN00145</strain>
    </source>
</reference>
<protein>
    <submittedName>
        <fullName evidence="7">FAD binding domain-containing protein</fullName>
    </submittedName>
</protein>
<feature type="signal peptide" evidence="5">
    <location>
        <begin position="1"/>
        <end position="22"/>
    </location>
</feature>